<gene>
    <name evidence="1" type="ORF">CVN68_12335</name>
</gene>
<sequence>MLGGRAPQPRIDFDARRPRYGYSVREWTFLGMPFGWWTEYGYVLYAEDRYELVEVPLADSVAARFRKEVGRDMGQGFFFPFWAHAWGWLYYRSVVRRRAELGLI</sequence>
<evidence type="ECO:0000313" key="1">
    <source>
        <dbReference type="EMBL" id="ATY32665.1"/>
    </source>
</evidence>
<accession>A0A2K8MFL0</accession>
<name>A0A2K8MFL0_9SPHN</name>
<dbReference type="Proteomes" id="UP000229081">
    <property type="component" value="Chromosome"/>
</dbReference>
<dbReference type="EMBL" id="CP024923">
    <property type="protein sequence ID" value="ATY32665.1"/>
    <property type="molecule type" value="Genomic_DNA"/>
</dbReference>
<reference evidence="1 2" key="1">
    <citation type="submission" date="2017-11" db="EMBL/GenBank/DDBJ databases">
        <title>Complete genome sequence of Sphingomonas sp. Strain Cra20, a psychrotolerant potential plant growth promoting rhizobacteria.</title>
        <authorList>
            <person name="Luo Y."/>
        </authorList>
    </citation>
    <scope>NUCLEOTIDE SEQUENCE [LARGE SCALE GENOMIC DNA]</scope>
    <source>
        <strain evidence="1 2">Cra20</strain>
    </source>
</reference>
<organism evidence="1 2">
    <name type="scientific">Sphingomonas psychrotolerans</name>
    <dbReference type="NCBI Taxonomy" id="1327635"/>
    <lineage>
        <taxon>Bacteria</taxon>
        <taxon>Pseudomonadati</taxon>
        <taxon>Pseudomonadota</taxon>
        <taxon>Alphaproteobacteria</taxon>
        <taxon>Sphingomonadales</taxon>
        <taxon>Sphingomonadaceae</taxon>
        <taxon>Sphingomonas</taxon>
    </lineage>
</organism>
<protein>
    <submittedName>
        <fullName evidence="1">Uncharacterized protein</fullName>
    </submittedName>
</protein>
<dbReference type="AlphaFoldDB" id="A0A2K8MFL0"/>
<proteinExistence type="predicted"/>
<keyword evidence="2" id="KW-1185">Reference proteome</keyword>
<dbReference type="KEGG" id="sphc:CVN68_12335"/>
<evidence type="ECO:0000313" key="2">
    <source>
        <dbReference type="Proteomes" id="UP000229081"/>
    </source>
</evidence>